<dbReference type="SMART" id="SM00785">
    <property type="entry name" value="AARP2CN"/>
    <property type="match status" value="1"/>
</dbReference>
<dbReference type="GO" id="GO:0034511">
    <property type="term" value="F:U3 snoRNA binding"/>
    <property type="evidence" value="ECO:0007669"/>
    <property type="project" value="TreeGrafter"/>
</dbReference>
<dbReference type="InterPro" id="IPR012948">
    <property type="entry name" value="AARP2CN"/>
</dbReference>
<dbReference type="Pfam" id="PF22298">
    <property type="entry name" value="Tsr1_G-like"/>
    <property type="match status" value="1"/>
</dbReference>
<reference evidence="7 8" key="1">
    <citation type="submission" date="2016-08" db="EMBL/GenBank/DDBJ databases">
        <title>Draft genome sequence of allopolyploid Zygosaccharomyces rouxii.</title>
        <authorList>
            <person name="Watanabe J."/>
            <person name="Uehara K."/>
            <person name="Mogi Y."/>
            <person name="Tsukioka Y."/>
        </authorList>
    </citation>
    <scope>NUCLEOTIDE SEQUENCE [LARGE SCALE GENOMIC DNA]</scope>
    <source>
        <strain evidence="7 8">NBRC 110957</strain>
    </source>
</reference>
<proteinExistence type="inferred from homology"/>
<dbReference type="GO" id="GO:0030688">
    <property type="term" value="C:preribosome, small subunit precursor"/>
    <property type="evidence" value="ECO:0007669"/>
    <property type="project" value="TreeGrafter"/>
</dbReference>
<comment type="similarity">
    <text evidence="4">Belongs to the TRAFAC class translation factor GTPase superfamily. Bms1-like GTPase family. TSR1 subfamily.</text>
</comment>
<organism evidence="7 8">
    <name type="scientific">Zygosaccharomyces rouxii</name>
    <dbReference type="NCBI Taxonomy" id="4956"/>
    <lineage>
        <taxon>Eukaryota</taxon>
        <taxon>Fungi</taxon>
        <taxon>Dikarya</taxon>
        <taxon>Ascomycota</taxon>
        <taxon>Saccharomycotina</taxon>
        <taxon>Saccharomycetes</taxon>
        <taxon>Saccharomycetales</taxon>
        <taxon>Saccharomycetaceae</taxon>
        <taxon>Zygosaccharomyces</taxon>
    </lineage>
</organism>
<accession>A0A1Q3A9Z4</accession>
<feature type="region of interest" description="Disordered" evidence="5">
    <location>
        <begin position="401"/>
        <end position="450"/>
    </location>
</feature>
<evidence type="ECO:0000256" key="4">
    <source>
        <dbReference type="ARBA" id="ARBA00038288"/>
    </source>
</evidence>
<dbReference type="SMART" id="SM01362">
    <property type="entry name" value="DUF663"/>
    <property type="match status" value="1"/>
</dbReference>
<dbReference type="PANTHER" id="PTHR12858:SF1">
    <property type="entry name" value="PRE-RRNA-PROCESSING PROTEIN TSR1 HOMOLOG"/>
    <property type="match status" value="1"/>
</dbReference>
<dbReference type="GO" id="GO:0000462">
    <property type="term" value="P:maturation of SSU-rRNA from tricistronic rRNA transcript (SSU-rRNA, 5.8S rRNA, LSU-rRNA)"/>
    <property type="evidence" value="ECO:0007669"/>
    <property type="project" value="TreeGrafter"/>
</dbReference>
<comment type="subcellular location">
    <subcellularLocation>
        <location evidence="1">Nucleus</location>
        <location evidence="1">Nucleolus</location>
    </subcellularLocation>
</comment>
<evidence type="ECO:0000256" key="2">
    <source>
        <dbReference type="ARBA" id="ARBA00022517"/>
    </source>
</evidence>
<dbReference type="InterPro" id="IPR030387">
    <property type="entry name" value="G_Bms1/Tsr1_dom"/>
</dbReference>
<evidence type="ECO:0000256" key="3">
    <source>
        <dbReference type="ARBA" id="ARBA00023242"/>
    </source>
</evidence>
<evidence type="ECO:0000256" key="1">
    <source>
        <dbReference type="ARBA" id="ARBA00004604"/>
    </source>
</evidence>
<dbReference type="Pfam" id="PF04950">
    <property type="entry name" value="RIBIOP_C"/>
    <property type="match status" value="1"/>
</dbReference>
<evidence type="ECO:0000259" key="6">
    <source>
        <dbReference type="PROSITE" id="PS51714"/>
    </source>
</evidence>
<dbReference type="GO" id="GO:0005730">
    <property type="term" value="C:nucleolus"/>
    <property type="evidence" value="ECO:0007669"/>
    <property type="project" value="UniProtKB-SubCell"/>
</dbReference>
<protein>
    <recommendedName>
        <fullName evidence="6">Bms1-type G domain-containing protein</fullName>
    </recommendedName>
</protein>
<dbReference type="GO" id="GO:0003924">
    <property type="term" value="F:GTPase activity"/>
    <property type="evidence" value="ECO:0007669"/>
    <property type="project" value="TreeGrafter"/>
</dbReference>
<dbReference type="Pfam" id="PF08142">
    <property type="entry name" value="AARP2CN"/>
    <property type="match status" value="1"/>
</dbReference>
<sequence length="781" mass="89824">MAGHSHRSSFKNGHKGFKSRHSSKGAIKRLNKGKVEKDAKSGKAVKGMSKLQRRNLAKQKREHKILDTLEIRKLFEGPHGAQKIITVIPLCGDIDPEEIVFKLVSASDETLTNTNGIRNFYIKKFKSHLKFIVPDMSNFIQILDCAKISDFCIFGLSGTSEIDQQFGEQILRALELQGIGSQLGVVTNLSQVHPKEKFQWDVKQSLESYFKHFFPNQDKIFNLEKTSESLNAIRTLCQKFPQGISWRDQRGYLVADKLDFVQRDEQFGELVVEGTVRGAGFNANRLIHIPEFGDFQVSKIEKCKDSERKSKLNANKSNDDELDLELTNVFESNDNRDGLEPYAPQEIELQDEEDFRYEELESARYDDHGFLPGREQGPTKAKFLPKGTSDYQARWYLDDVIDVGEDEEVDERASDDEEDEEMDQDDDMEEEEESKGAIVDEDGAEDDDYMDLDPEQEEQQLQEFRAKEKEDLEFPDEIELHPNESAIESLRKYRGVKNLGNCNWDVDEKDPDAPSVWRRLLRISNYKNTRNRVAKENKAEIQVIAGDVVRVYIKFPNDQLAKIQDPSQTLFAVYGLLPHEHKNAVVNFTMQRWEEYDKPIPSETPLVVQYGMRRYTIQPLLSAASNSNNNVHKYDRFLQPDTLSIATCIAPVDFTQSPAIFFKPSAQDPKGLELMAQGSFVNTDFTRIITSRVILTGHPFRFHKSFVTVRYMFFRPEDVEWFKSIPLFTKSGRSGFIRESLGTHGYFKASFDGKLSAEDVVAMSLYKREWPRTSQLWTTTY</sequence>
<dbReference type="AlphaFoldDB" id="A0A1Q3A9Z4"/>
<dbReference type="InterPro" id="IPR007034">
    <property type="entry name" value="BMS1_TSR1_C"/>
</dbReference>
<evidence type="ECO:0000313" key="8">
    <source>
        <dbReference type="Proteomes" id="UP000187013"/>
    </source>
</evidence>
<keyword evidence="2" id="KW-0690">Ribosome biogenesis</keyword>
<keyword evidence="3" id="KW-0539">Nucleus</keyword>
<dbReference type="EMBL" id="BDGX01000033">
    <property type="protein sequence ID" value="GAV52527.1"/>
    <property type="molecule type" value="Genomic_DNA"/>
</dbReference>
<dbReference type="PANTHER" id="PTHR12858">
    <property type="entry name" value="RIBOSOME BIOGENESIS PROTEIN"/>
    <property type="match status" value="1"/>
</dbReference>
<comment type="caution">
    <text evidence="7">The sequence shown here is derived from an EMBL/GenBank/DDBJ whole genome shotgun (WGS) entry which is preliminary data.</text>
</comment>
<dbReference type="GO" id="GO:0005525">
    <property type="term" value="F:GTP binding"/>
    <property type="evidence" value="ECO:0007669"/>
    <property type="project" value="TreeGrafter"/>
</dbReference>
<feature type="region of interest" description="Disordered" evidence="5">
    <location>
        <begin position="1"/>
        <end position="53"/>
    </location>
</feature>
<feature type="region of interest" description="Disordered" evidence="5">
    <location>
        <begin position="366"/>
        <end position="385"/>
    </location>
</feature>
<dbReference type="OrthoDB" id="119302at2759"/>
<evidence type="ECO:0000313" key="7">
    <source>
        <dbReference type="EMBL" id="GAV52527.1"/>
    </source>
</evidence>
<name>A0A1Q3A9Z4_ZYGRO</name>
<evidence type="ECO:0000256" key="5">
    <source>
        <dbReference type="SAM" id="MobiDB-lite"/>
    </source>
</evidence>
<dbReference type="Proteomes" id="UP000187013">
    <property type="component" value="Unassembled WGS sequence"/>
</dbReference>
<feature type="compositionally biased region" description="Basic residues" evidence="5">
    <location>
        <begin position="1"/>
        <end position="32"/>
    </location>
</feature>
<dbReference type="PROSITE" id="PS51714">
    <property type="entry name" value="G_BMS1"/>
    <property type="match status" value="1"/>
</dbReference>
<gene>
    <name evidence="7" type="ORF">ZYGR_0AG05180</name>
</gene>
<dbReference type="GO" id="GO:0000479">
    <property type="term" value="P:endonucleolytic cleavage of tricistronic rRNA transcript (SSU-rRNA, 5.8S rRNA, LSU-rRNA)"/>
    <property type="evidence" value="ECO:0007669"/>
    <property type="project" value="TreeGrafter"/>
</dbReference>
<feature type="domain" description="Bms1-type G" evidence="6">
    <location>
        <begin position="81"/>
        <end position="242"/>
    </location>
</feature>
<dbReference type="InterPro" id="IPR039761">
    <property type="entry name" value="Bms1/Tsr1"/>
</dbReference>